<dbReference type="PANTHER" id="PTHR48080:SF2">
    <property type="entry name" value="D-GALACTONATE DEHYDRATASE"/>
    <property type="match status" value="1"/>
</dbReference>
<dbReference type="InterPro" id="IPR036849">
    <property type="entry name" value="Enolase-like_C_sf"/>
</dbReference>
<dbReference type="EMBL" id="CP098808">
    <property type="protein sequence ID" value="USJ26328.1"/>
    <property type="molecule type" value="Genomic_DNA"/>
</dbReference>
<dbReference type="InterPro" id="IPR034593">
    <property type="entry name" value="DgoD-like"/>
</dbReference>
<keyword evidence="3" id="KW-0614">Plasmid</keyword>
<gene>
    <name evidence="3" type="ORF">NE863_20400</name>
</gene>
<dbReference type="InterPro" id="IPR013341">
    <property type="entry name" value="Mandelate_racemase_N_dom"/>
</dbReference>
<reference evidence="3" key="1">
    <citation type="submission" date="2022-06" db="EMBL/GenBank/DDBJ databases">
        <title>Physiological and biochemical characterization and genomic elucidation of a strain of the genus Ensifer adhaerens M8 that combines arsenic oxidation and chromium reduction.</title>
        <authorList>
            <person name="Li X."/>
            <person name="Yu c."/>
        </authorList>
    </citation>
    <scope>NUCLEOTIDE SEQUENCE</scope>
    <source>
        <strain evidence="3">M8</strain>
        <plasmid evidence="3">pA</plasmid>
    </source>
</reference>
<sequence>MKIASLKTYAVAVPPPHVGGMYWIFVRLTTACGIEGIGEIYATSFHPNALTPLIEDVFERHLLGHDPHQIECFWRSAYSSGFTQRPDPTMMGIVSGLEIACWDIIGKAAGRPVADLLGGTVHEKLRAYTYLYPKNAAGEFDFNDPDLAAGCAVEMVEMGFTAVKFDPAGPYTNYSGHQLSLGVMDRSEEFCRKIRDAVGSSADLLFGTHGQMVPSSAIRLARRLEKYDPLWFEEPVPPGQEAAMAEVARATSIPISTGERLTTKYEFQRVLELKAASILQMNVARVGGLLEAKKIAGMAEAYYAQIAPHLYNGPVGAAASIQLSAASPNFLIHEAILDFSGFHADVLKTKLAVEDGYIIPSREPGLGIELNMDVVEKHTPYTGERLHLQMDSRPADVKAFAPARG</sequence>
<dbReference type="AlphaFoldDB" id="A0A9Q8YCS4"/>
<dbReference type="Pfam" id="PF13378">
    <property type="entry name" value="MR_MLE_C"/>
    <property type="match status" value="1"/>
</dbReference>
<evidence type="ECO:0000313" key="3">
    <source>
        <dbReference type="EMBL" id="USJ26328.1"/>
    </source>
</evidence>
<dbReference type="InterPro" id="IPR029017">
    <property type="entry name" value="Enolase-like_N"/>
</dbReference>
<dbReference type="SMART" id="SM00922">
    <property type="entry name" value="MR_MLE"/>
    <property type="match status" value="1"/>
</dbReference>
<proteinExistence type="predicted"/>
<evidence type="ECO:0000256" key="1">
    <source>
        <dbReference type="ARBA" id="ARBA00023239"/>
    </source>
</evidence>
<dbReference type="Proteomes" id="UP001055460">
    <property type="component" value="Plasmid pA"/>
</dbReference>
<evidence type="ECO:0000259" key="2">
    <source>
        <dbReference type="SMART" id="SM00922"/>
    </source>
</evidence>
<dbReference type="RefSeq" id="WP_060606046.1">
    <property type="nucleotide sequence ID" value="NZ_CP098808.1"/>
</dbReference>
<dbReference type="InterPro" id="IPR013342">
    <property type="entry name" value="Mandelate_racemase_C"/>
</dbReference>
<organism evidence="3 4">
    <name type="scientific">Ensifer adhaerens</name>
    <name type="common">Sinorhizobium morelense</name>
    <dbReference type="NCBI Taxonomy" id="106592"/>
    <lineage>
        <taxon>Bacteria</taxon>
        <taxon>Pseudomonadati</taxon>
        <taxon>Pseudomonadota</taxon>
        <taxon>Alphaproteobacteria</taxon>
        <taxon>Hyphomicrobiales</taxon>
        <taxon>Rhizobiaceae</taxon>
        <taxon>Sinorhizobium/Ensifer group</taxon>
        <taxon>Ensifer</taxon>
    </lineage>
</organism>
<dbReference type="InterPro" id="IPR029065">
    <property type="entry name" value="Enolase_C-like"/>
</dbReference>
<dbReference type="Gene3D" id="3.30.390.10">
    <property type="entry name" value="Enolase-like, N-terminal domain"/>
    <property type="match status" value="1"/>
</dbReference>
<evidence type="ECO:0000313" key="4">
    <source>
        <dbReference type="Proteomes" id="UP001055460"/>
    </source>
</evidence>
<name>A0A9Q8YCS4_ENSAD</name>
<protein>
    <submittedName>
        <fullName evidence="3">Mandelate racemase/muconate lactonizing enzyme family protein</fullName>
    </submittedName>
</protein>
<accession>A0A9Q8YCS4</accession>
<keyword evidence="1" id="KW-0456">Lyase</keyword>
<dbReference type="Gene3D" id="3.20.20.120">
    <property type="entry name" value="Enolase-like C-terminal domain"/>
    <property type="match status" value="1"/>
</dbReference>
<geneLocation type="plasmid" evidence="3 4">
    <name>pA</name>
</geneLocation>
<dbReference type="SUPFAM" id="SSF51604">
    <property type="entry name" value="Enolase C-terminal domain-like"/>
    <property type="match status" value="1"/>
</dbReference>
<dbReference type="Pfam" id="PF02746">
    <property type="entry name" value="MR_MLE_N"/>
    <property type="match status" value="1"/>
</dbReference>
<dbReference type="OrthoDB" id="9802699at2"/>
<dbReference type="CDD" id="cd03316">
    <property type="entry name" value="MR_like"/>
    <property type="match status" value="1"/>
</dbReference>
<feature type="domain" description="Mandelate racemase/muconate lactonizing enzyme C-terminal" evidence="2">
    <location>
        <begin position="144"/>
        <end position="254"/>
    </location>
</feature>
<dbReference type="GO" id="GO:0016829">
    <property type="term" value="F:lyase activity"/>
    <property type="evidence" value="ECO:0007669"/>
    <property type="project" value="UniProtKB-KW"/>
</dbReference>
<dbReference type="SUPFAM" id="SSF54826">
    <property type="entry name" value="Enolase N-terminal domain-like"/>
    <property type="match status" value="1"/>
</dbReference>
<dbReference type="PANTHER" id="PTHR48080">
    <property type="entry name" value="D-GALACTONATE DEHYDRATASE-RELATED"/>
    <property type="match status" value="1"/>
</dbReference>